<dbReference type="KEGG" id="scj:SCANT_v1c05420"/>
<evidence type="ECO:0000313" key="4">
    <source>
        <dbReference type="Proteomes" id="UP000063919"/>
    </source>
</evidence>
<evidence type="ECO:0000256" key="1">
    <source>
        <dbReference type="SAM" id="MobiDB-lite"/>
    </source>
</evidence>
<keyword evidence="4" id="KW-1185">Reference proteome</keyword>
<feature type="transmembrane region" description="Helical" evidence="2">
    <location>
        <begin position="313"/>
        <end position="333"/>
    </location>
</feature>
<protein>
    <submittedName>
        <fullName evidence="3">Uncharacterized protein</fullName>
    </submittedName>
</protein>
<reference evidence="3 4" key="1">
    <citation type="journal article" date="2015" name="Genome Announc.">
        <title>Complete Genome Sequence of Spiroplasma cantharicola CC-1T (DSM 21588), a Bacterium Isolated from Soldier Beetle (Cantharis carolinus).</title>
        <authorList>
            <person name="Lo W.S."/>
            <person name="Liu P.Y."/>
            <person name="Kuo C.H."/>
        </authorList>
    </citation>
    <scope>NUCLEOTIDE SEQUENCE [LARGE SCALE GENOMIC DNA]</scope>
    <source>
        <strain evidence="3 4">CC-1</strain>
    </source>
</reference>
<organism evidence="3 4">
    <name type="scientific">Spiroplasma cantharicola</name>
    <dbReference type="NCBI Taxonomy" id="362837"/>
    <lineage>
        <taxon>Bacteria</taxon>
        <taxon>Bacillati</taxon>
        <taxon>Mycoplasmatota</taxon>
        <taxon>Mollicutes</taxon>
        <taxon>Entomoplasmatales</taxon>
        <taxon>Spiroplasmataceae</taxon>
        <taxon>Spiroplasma</taxon>
    </lineage>
</organism>
<dbReference type="STRING" id="362837.SCANT_v1c05420"/>
<dbReference type="PATRIC" id="fig|362837.3.peg.554"/>
<feature type="transmembrane region" description="Helical" evidence="2">
    <location>
        <begin position="282"/>
        <end position="301"/>
    </location>
</feature>
<dbReference type="Proteomes" id="UP000063919">
    <property type="component" value="Chromosome"/>
</dbReference>
<keyword evidence="2" id="KW-1133">Transmembrane helix</keyword>
<dbReference type="RefSeq" id="WP_053946207.1">
    <property type="nucleotide sequence ID" value="NZ_CP012622.1"/>
</dbReference>
<proteinExistence type="predicted"/>
<accession>A0A0M3SJB2</accession>
<sequence>MEANKIYQNSIFLLANLIKDEKLRVELLNNLDYKKQVIELVNNLLILEIDENCSFKDKKWGPIFGKSLVNITKEKIKFVKPDNKTIDDILSDITYLQTYCFNNLQIARDTLTDESFELSEEFVKENSKISNEMKEKYLKSSEKTVIEPEIVDKQKEKPNTEIPDYSNMAGAQSAQGNPFMGTVPLHPLQDPRFYPYNNKPKYTKWLKLSLAISIGIFTLLFIVLSIFVQVAKPYLIDNEFNSIAGFSQEFQKQWKEFLSSEKVDKMGWLFANSLGMQAGGMGIAYIIIMALIISWTIYTIVQPPKTYRQKFIIPGMTLVIPSMFLIMMAFSFIKGFSYIFGSDVPLSQLSGSLFNVAKQQGEKANFSDWYNLNQSGIKELLSEINSSFNMTGAKVLFWLFFVSLLMTAGTIILTLCLNPKLDRDKISKANHEYQTMIAEAMQGRKYEMDQSIYEDKKDIDDFLAELQNGKNKHNNKNKNDEKDQDA</sequence>
<dbReference type="EMBL" id="CP012622">
    <property type="protein sequence ID" value="ALD66448.1"/>
    <property type="molecule type" value="Genomic_DNA"/>
</dbReference>
<dbReference type="AlphaFoldDB" id="A0A0M3SJB2"/>
<keyword evidence="2" id="KW-0812">Transmembrane</keyword>
<feature type="transmembrane region" description="Helical" evidence="2">
    <location>
        <begin position="395"/>
        <end position="417"/>
    </location>
</feature>
<name>A0A0M3SJB2_9MOLU</name>
<gene>
    <name evidence="3" type="ORF">SCANT_v1c05420</name>
</gene>
<feature type="transmembrane region" description="Helical" evidence="2">
    <location>
        <begin position="208"/>
        <end position="231"/>
    </location>
</feature>
<evidence type="ECO:0000256" key="2">
    <source>
        <dbReference type="SAM" id="Phobius"/>
    </source>
</evidence>
<evidence type="ECO:0000313" key="3">
    <source>
        <dbReference type="EMBL" id="ALD66448.1"/>
    </source>
</evidence>
<keyword evidence="2" id="KW-0472">Membrane</keyword>
<dbReference type="OrthoDB" id="392088at2"/>
<feature type="region of interest" description="Disordered" evidence="1">
    <location>
        <begin position="466"/>
        <end position="486"/>
    </location>
</feature>
<feature type="compositionally biased region" description="Basic and acidic residues" evidence="1">
    <location>
        <begin position="477"/>
        <end position="486"/>
    </location>
</feature>